<dbReference type="GO" id="GO:0003700">
    <property type="term" value="F:DNA-binding transcription factor activity"/>
    <property type="evidence" value="ECO:0007669"/>
    <property type="project" value="TreeGrafter"/>
</dbReference>
<dbReference type="EnsemblPlants" id="OPUNC11G18520.1">
    <property type="protein sequence ID" value="OPUNC11G18520.1"/>
    <property type="gene ID" value="OPUNC11G18520"/>
</dbReference>
<dbReference type="InterPro" id="IPR046831">
    <property type="entry name" value="Calmodulin_bind_N"/>
</dbReference>
<dbReference type="STRING" id="4537.A0A0E0MHX9"/>
<keyword evidence="6" id="KW-1185">Reference proteome</keyword>
<feature type="domain" description="Calmodulin binding protein central" evidence="4">
    <location>
        <begin position="260"/>
        <end position="327"/>
    </location>
</feature>
<dbReference type="GO" id="GO:0005634">
    <property type="term" value="C:nucleus"/>
    <property type="evidence" value="ECO:0007669"/>
    <property type="project" value="TreeGrafter"/>
</dbReference>
<dbReference type="Pfam" id="PF20451">
    <property type="entry name" value="Calmod_bind_M"/>
    <property type="match status" value="1"/>
</dbReference>
<evidence type="ECO:0000256" key="2">
    <source>
        <dbReference type="SAM" id="MobiDB-lite"/>
    </source>
</evidence>
<dbReference type="GO" id="GO:0080142">
    <property type="term" value="P:regulation of salicylic acid biosynthetic process"/>
    <property type="evidence" value="ECO:0007669"/>
    <property type="project" value="TreeGrafter"/>
</dbReference>
<sequence length="1023" mass="114256">MSVALPQDHEEDNDEESHRSPPAKRSRSSCDFDDKQTEMLQQILRMNRMMQQQNERIEFVLRENQELREKVSSLTAAISGVLGYHKQIPAPRMLPDQNCSIPLRLQFVNSCNNDKYSTHKIEADDESPLQVAIYDRNNKIVTSEPFSSMRVQIVAIDGDFDDDHKGQWTEEYFRSKIVPGRPRKGHLLSGKLYFRLQNGVGYLNAKFQDNSSFVPSKKFKLGVMAADERISERIQEGITESFAVKDVRGYLTKKNPNPSPRDAVHKLSKIAKNGDRHKLLEQNGIKTVEDFLSFYNRSPESPDDLRKILGKISDQDWDLIISHALKCNPRPGIYSSCLQESNVSHEHEAVFRSNGSYYLQGSCSMQPSHTSQVIVPNKSKLQPDTSVQNLMHHGQLERIQVVDPQVSSVGNGVMSVSSMDNNMLEVSSSQQQHSLEHINTAEIDGNGLSHVNPSDCYWSKLLDWIQDDQESMAAATEDFLLHGQQAVGDTGDIHFHLPGELAVEDTGQHAVAATVNQSLEKPVAATAYGLPYRHRSCIQTISAIQDISTPGDHVKKHTNHRGLSYQREIRTHQLKSENRCCNDKFSRHVITADDGRPMKVAIYDHDNKIITNGPLSSMQVRIVVMNGKFNKDNKVQWNRDSFLQNIVYWQPGKPPLFANELYLRLENGVANLYGAKFQDNSSFLPSKQFRHKLLQHKGIKTVEDFLCFFHKSPKELRKILGNISDQDWEMIINHAHKCKPRPGIYSNYTEERNVSHESKPRPGIYCSCTEEMNVSQEHESFHTSNGNCYLKGSCSMQPSPAPAKQIDIQATCQQISSTNNGLPSGASFDNISNKAKFHPNTLDQSVKAYGEFQSMQASQEVSAIGNEVLSVSFMDNNTSEGSSSHSQQQSSLKHNIMPDGDTMEEFLASLQKDLLEDESRSDFTETYWGGACTAVKHSGGLPCVYKTHNMSRGGISPASEVGSTVYGGISPAGEVGSRSYTAFSPSPVSKRGGIGYCGLPPASEAGGRSCRTFSPASSRFKGP</sequence>
<feature type="domain" description="Calmodulin binding protein-like N-terminal" evidence="3">
    <location>
        <begin position="573"/>
        <end position="690"/>
    </location>
</feature>
<evidence type="ECO:0000259" key="4">
    <source>
        <dbReference type="Pfam" id="PF20451"/>
    </source>
</evidence>
<evidence type="ECO:0000259" key="3">
    <source>
        <dbReference type="Pfam" id="PF07887"/>
    </source>
</evidence>
<dbReference type="AlphaFoldDB" id="A0A0E0MHX9"/>
<feature type="compositionally biased region" description="Low complexity" evidence="2">
    <location>
        <begin position="882"/>
        <end position="891"/>
    </location>
</feature>
<dbReference type="InterPro" id="IPR012416">
    <property type="entry name" value="CBP60"/>
</dbReference>
<accession>A0A0E0MHX9</accession>
<keyword evidence="1" id="KW-0175">Coiled coil</keyword>
<proteinExistence type="predicted"/>
<feature type="domain" description="Calmodulin binding protein-like N-terminal" evidence="3">
    <location>
        <begin position="103"/>
        <end position="246"/>
    </location>
</feature>
<evidence type="ECO:0000313" key="6">
    <source>
        <dbReference type="Proteomes" id="UP000026962"/>
    </source>
</evidence>
<protein>
    <submittedName>
        <fullName evidence="5">Uncharacterized protein</fullName>
    </submittedName>
</protein>
<dbReference type="Proteomes" id="UP000026962">
    <property type="component" value="Chromosome 11"/>
</dbReference>
<name>A0A0E0MHX9_ORYPU</name>
<dbReference type="Pfam" id="PF07887">
    <property type="entry name" value="Calmodulin_bind"/>
    <property type="match status" value="2"/>
</dbReference>
<dbReference type="PANTHER" id="PTHR31713">
    <property type="entry name" value="OS02G0177800 PROTEIN"/>
    <property type="match status" value="1"/>
</dbReference>
<feature type="region of interest" description="Disordered" evidence="2">
    <location>
        <begin position="874"/>
        <end position="898"/>
    </location>
</feature>
<dbReference type="Gramene" id="OPUNC11G18520.1">
    <property type="protein sequence ID" value="OPUNC11G18520.1"/>
    <property type="gene ID" value="OPUNC11G18520"/>
</dbReference>
<feature type="coiled-coil region" evidence="1">
    <location>
        <begin position="50"/>
        <end position="77"/>
    </location>
</feature>
<reference evidence="5" key="2">
    <citation type="submission" date="2018-05" db="EMBL/GenBank/DDBJ databases">
        <title>OpunRS2 (Oryza punctata Reference Sequence Version 2).</title>
        <authorList>
            <person name="Zhang J."/>
            <person name="Kudrna D."/>
            <person name="Lee S."/>
            <person name="Talag J."/>
            <person name="Welchert J."/>
            <person name="Wing R.A."/>
        </authorList>
    </citation>
    <scope>NUCLEOTIDE SEQUENCE [LARGE SCALE GENOMIC DNA]</scope>
</reference>
<dbReference type="HOGENOM" id="CLU_295686_0_0_1"/>
<reference evidence="5" key="1">
    <citation type="submission" date="2015-04" db="UniProtKB">
        <authorList>
            <consortium name="EnsemblPlants"/>
        </authorList>
    </citation>
    <scope>IDENTIFICATION</scope>
</reference>
<evidence type="ECO:0000313" key="5">
    <source>
        <dbReference type="EnsemblPlants" id="OPUNC11G18520.1"/>
    </source>
</evidence>
<dbReference type="eggNOG" id="ENOG502QWE3">
    <property type="taxonomic scope" value="Eukaryota"/>
</dbReference>
<organism evidence="5">
    <name type="scientific">Oryza punctata</name>
    <name type="common">Red rice</name>
    <dbReference type="NCBI Taxonomy" id="4537"/>
    <lineage>
        <taxon>Eukaryota</taxon>
        <taxon>Viridiplantae</taxon>
        <taxon>Streptophyta</taxon>
        <taxon>Embryophyta</taxon>
        <taxon>Tracheophyta</taxon>
        <taxon>Spermatophyta</taxon>
        <taxon>Magnoliopsida</taxon>
        <taxon>Liliopsida</taxon>
        <taxon>Poales</taxon>
        <taxon>Poaceae</taxon>
        <taxon>BOP clade</taxon>
        <taxon>Oryzoideae</taxon>
        <taxon>Oryzeae</taxon>
        <taxon>Oryzinae</taxon>
        <taxon>Oryza</taxon>
    </lineage>
</organism>
<dbReference type="OMA" id="SHEHEPL"/>
<feature type="region of interest" description="Disordered" evidence="2">
    <location>
        <begin position="1"/>
        <end position="34"/>
    </location>
</feature>
<dbReference type="InterPro" id="IPR046830">
    <property type="entry name" value="Calmod_bind_M"/>
</dbReference>
<feature type="region of interest" description="Disordered" evidence="2">
    <location>
        <begin position="1001"/>
        <end position="1023"/>
    </location>
</feature>
<dbReference type="PANTHER" id="PTHR31713:SF55">
    <property type="entry name" value="OS11G0663100 PROTEIN"/>
    <property type="match status" value="1"/>
</dbReference>
<evidence type="ECO:0000256" key="1">
    <source>
        <dbReference type="SAM" id="Coils"/>
    </source>
</evidence>
<dbReference type="GO" id="GO:0005516">
    <property type="term" value="F:calmodulin binding"/>
    <property type="evidence" value="ECO:0007669"/>
    <property type="project" value="InterPro"/>
</dbReference>
<dbReference type="GO" id="GO:0043565">
    <property type="term" value="F:sequence-specific DNA binding"/>
    <property type="evidence" value="ECO:0007669"/>
    <property type="project" value="TreeGrafter"/>
</dbReference>